<keyword evidence="4" id="KW-1133">Transmembrane helix</keyword>
<keyword evidence="3" id="KW-0804">Transcription</keyword>
<evidence type="ECO:0000256" key="4">
    <source>
        <dbReference type="SAM" id="Phobius"/>
    </source>
</evidence>
<feature type="transmembrane region" description="Helical" evidence="4">
    <location>
        <begin position="307"/>
        <end position="325"/>
    </location>
</feature>
<sequence>MANWSKLFLKYLGIERLTNPNKYLYKLIWLGCISVCVPVILASTVYYQLSMNRMETFIQTESDSSLTILKDRAERVLQEIEQDSLQLAKDPMLQEAYTGSSSDSTIWNIEILKKIALVKNSNSFINEIFLYNSPGSVILSNEYGPIPKEEYKYKEDIDRLLASKYLTQWSPLSKREGYITFARLLPLIGNGGPEGLLGFEIETSALSKFLETDTVIVTSAHELIIVKLHDPFGLDRKSDAELLQQTGSLKGIEMIQASDKNSGRFVAEGIDGKPAQYSYVKNVFARTYVSVIPEQAITDQLDWIRRIMVLILVLFVGVGVLLTYFTSKRAYNPIEQLINQSRSLRVDGIQDKENELDIIKESLDYLSKETKKLGAYMDKMEPSLREKFLFQLLSGDYTRNETLIQDCKTYGIEVTSTNVVLIVEAENIYKEKRFLPEEKGIVAFSLANVMQEILRSHTLQGYVIPYQGRGAAILQFKPDMVQQAMLDLTREYAAAISAAFHNYLSFEVTVGIGRLYAHVADVPVSYKEAETALQYRIFRDSETILFIEDVEPVKKQALIKYPREQEAAVVAALEQEDIPFATQNFKRFTEILQSSQSYVFIYQSYHVLLSSLIVSLEKQGANAVDVMEHNLFGQLGDKQTSQEICEWFEDTLFPLYLWLTRNDRESAGESIIQTICTYISENCGNDLSLVQCAEIVGVSPSYLSRLFKKSMGKNFLEYVVESKIDEAKRLLRDTDQGLGEIATAIGYSERNFIRIFQRHVQITPGGYRSNHR</sequence>
<keyword evidence="4" id="KW-0472">Membrane</keyword>
<gene>
    <name evidence="6" type="ORF">OB236_34860</name>
</gene>
<protein>
    <submittedName>
        <fullName evidence="6">Helix-turn-helix domain-containing protein</fullName>
    </submittedName>
</protein>
<dbReference type="PROSITE" id="PS00041">
    <property type="entry name" value="HTH_ARAC_FAMILY_1"/>
    <property type="match status" value="1"/>
</dbReference>
<evidence type="ECO:0000256" key="3">
    <source>
        <dbReference type="ARBA" id="ARBA00023163"/>
    </source>
</evidence>
<evidence type="ECO:0000256" key="1">
    <source>
        <dbReference type="ARBA" id="ARBA00023015"/>
    </source>
</evidence>
<dbReference type="Gene3D" id="1.10.10.60">
    <property type="entry name" value="Homeodomain-like"/>
    <property type="match status" value="2"/>
</dbReference>
<feature type="transmembrane region" description="Helical" evidence="4">
    <location>
        <begin position="27"/>
        <end position="47"/>
    </location>
</feature>
<dbReference type="SMART" id="SM00342">
    <property type="entry name" value="HTH_ARAC"/>
    <property type="match status" value="1"/>
</dbReference>
<dbReference type="InterPro" id="IPR018060">
    <property type="entry name" value="HTH_AraC"/>
</dbReference>
<evidence type="ECO:0000313" key="6">
    <source>
        <dbReference type="EMBL" id="MCU6797323.1"/>
    </source>
</evidence>
<keyword evidence="4" id="KW-0812">Transmembrane</keyword>
<dbReference type="PANTHER" id="PTHR43280:SF2">
    <property type="entry name" value="HTH-TYPE TRANSCRIPTIONAL REGULATOR EXSA"/>
    <property type="match status" value="1"/>
</dbReference>
<dbReference type="PROSITE" id="PS01124">
    <property type="entry name" value="HTH_ARAC_FAMILY_2"/>
    <property type="match status" value="1"/>
</dbReference>
<dbReference type="Proteomes" id="UP001652445">
    <property type="component" value="Unassembled WGS sequence"/>
</dbReference>
<evidence type="ECO:0000313" key="7">
    <source>
        <dbReference type="Proteomes" id="UP001652445"/>
    </source>
</evidence>
<reference evidence="6 7" key="1">
    <citation type="submission" date="2022-09" db="EMBL/GenBank/DDBJ databases">
        <authorList>
            <person name="Han X.L."/>
            <person name="Wang Q."/>
            <person name="Lu T."/>
        </authorList>
    </citation>
    <scope>NUCLEOTIDE SEQUENCE [LARGE SCALE GENOMIC DNA]</scope>
    <source>
        <strain evidence="6 7">WQ 127069</strain>
    </source>
</reference>
<accession>A0ABT2URP1</accession>
<evidence type="ECO:0000256" key="2">
    <source>
        <dbReference type="ARBA" id="ARBA00023125"/>
    </source>
</evidence>
<keyword evidence="2" id="KW-0238">DNA-binding</keyword>
<keyword evidence="7" id="KW-1185">Reference proteome</keyword>
<comment type="caution">
    <text evidence="6">The sequence shown here is derived from an EMBL/GenBank/DDBJ whole genome shotgun (WGS) entry which is preliminary data.</text>
</comment>
<dbReference type="InterPro" id="IPR041522">
    <property type="entry name" value="CdaR_GGDEF"/>
</dbReference>
<dbReference type="PANTHER" id="PTHR43280">
    <property type="entry name" value="ARAC-FAMILY TRANSCRIPTIONAL REGULATOR"/>
    <property type="match status" value="1"/>
</dbReference>
<proteinExistence type="predicted"/>
<evidence type="ECO:0000259" key="5">
    <source>
        <dbReference type="PROSITE" id="PS01124"/>
    </source>
</evidence>
<keyword evidence="1" id="KW-0805">Transcription regulation</keyword>
<organism evidence="6 7">
    <name type="scientific">Paenibacillus baimaensis</name>
    <dbReference type="NCBI Taxonomy" id="2982185"/>
    <lineage>
        <taxon>Bacteria</taxon>
        <taxon>Bacillati</taxon>
        <taxon>Bacillota</taxon>
        <taxon>Bacilli</taxon>
        <taxon>Bacillales</taxon>
        <taxon>Paenibacillaceae</taxon>
        <taxon>Paenibacillus</taxon>
    </lineage>
</organism>
<dbReference type="InterPro" id="IPR018062">
    <property type="entry name" value="HTH_AraC-typ_CS"/>
</dbReference>
<dbReference type="InterPro" id="IPR009057">
    <property type="entry name" value="Homeodomain-like_sf"/>
</dbReference>
<name>A0ABT2URP1_9BACL</name>
<dbReference type="Pfam" id="PF12833">
    <property type="entry name" value="HTH_18"/>
    <property type="match status" value="1"/>
</dbReference>
<dbReference type="RefSeq" id="WP_262688125.1">
    <property type="nucleotide sequence ID" value="NZ_JAOQIO010000116.1"/>
</dbReference>
<dbReference type="EMBL" id="JAOQIO010000116">
    <property type="protein sequence ID" value="MCU6797323.1"/>
    <property type="molecule type" value="Genomic_DNA"/>
</dbReference>
<feature type="domain" description="HTH araC/xylS-type" evidence="5">
    <location>
        <begin position="673"/>
        <end position="770"/>
    </location>
</feature>
<dbReference type="SUPFAM" id="SSF46689">
    <property type="entry name" value="Homeodomain-like"/>
    <property type="match status" value="2"/>
</dbReference>
<dbReference type="Pfam" id="PF17853">
    <property type="entry name" value="GGDEF_2"/>
    <property type="match status" value="1"/>
</dbReference>